<organism evidence="1 2">
    <name type="scientific">Aquilegia coerulea</name>
    <name type="common">Rocky mountain columbine</name>
    <dbReference type="NCBI Taxonomy" id="218851"/>
    <lineage>
        <taxon>Eukaryota</taxon>
        <taxon>Viridiplantae</taxon>
        <taxon>Streptophyta</taxon>
        <taxon>Embryophyta</taxon>
        <taxon>Tracheophyta</taxon>
        <taxon>Spermatophyta</taxon>
        <taxon>Magnoliopsida</taxon>
        <taxon>Ranunculales</taxon>
        <taxon>Ranunculaceae</taxon>
        <taxon>Thalictroideae</taxon>
        <taxon>Aquilegia</taxon>
    </lineage>
</organism>
<dbReference type="AlphaFoldDB" id="A0A2G5C6Y3"/>
<name>A0A2G5C6Y3_AQUCA</name>
<accession>A0A2G5C6Y3</accession>
<dbReference type="EMBL" id="KZ305100">
    <property type="protein sequence ID" value="PIA27043.1"/>
    <property type="molecule type" value="Genomic_DNA"/>
</dbReference>
<dbReference type="InParanoid" id="A0A2G5C6Y3"/>
<protein>
    <submittedName>
        <fullName evidence="1">Uncharacterized protein</fullName>
    </submittedName>
</protein>
<sequence>MTNRVEEEKISQVAHCFSQNFHLAGVRCLHHMTGLTCSILEESRQGMALVMQRAKRKKLCCALILTGF</sequence>
<keyword evidence="2" id="KW-1185">Reference proteome</keyword>
<dbReference type="Proteomes" id="UP000230069">
    <property type="component" value="Unassembled WGS sequence"/>
</dbReference>
<gene>
    <name evidence="1" type="ORF">AQUCO_08300017v1</name>
</gene>
<reference evidence="1 2" key="1">
    <citation type="submission" date="2017-09" db="EMBL/GenBank/DDBJ databases">
        <title>WGS assembly of Aquilegia coerulea Goldsmith.</title>
        <authorList>
            <person name="Hodges S."/>
            <person name="Kramer E."/>
            <person name="Nordborg M."/>
            <person name="Tomkins J."/>
            <person name="Borevitz J."/>
            <person name="Derieg N."/>
            <person name="Yan J."/>
            <person name="Mihaltcheva S."/>
            <person name="Hayes R.D."/>
            <person name="Rokhsar D."/>
        </authorList>
    </citation>
    <scope>NUCLEOTIDE SEQUENCE [LARGE SCALE GENOMIC DNA]</scope>
    <source>
        <strain evidence="2">cv. Goldsmith</strain>
    </source>
</reference>
<proteinExistence type="predicted"/>
<evidence type="ECO:0000313" key="2">
    <source>
        <dbReference type="Proteomes" id="UP000230069"/>
    </source>
</evidence>
<evidence type="ECO:0000313" key="1">
    <source>
        <dbReference type="EMBL" id="PIA27043.1"/>
    </source>
</evidence>